<name>A0ABM7XAV0_9BACT</name>
<gene>
    <name evidence="8" type="primary">rpmE</name>
    <name evidence="10" type="ORF">AMPC_20880</name>
</gene>
<evidence type="ECO:0000256" key="5">
    <source>
        <dbReference type="ARBA" id="ARBA00022980"/>
    </source>
</evidence>
<keyword evidence="8" id="KW-0862">Zinc</keyword>
<feature type="compositionally biased region" description="Low complexity" evidence="9">
    <location>
        <begin position="101"/>
        <end position="118"/>
    </location>
</feature>
<feature type="compositionally biased region" description="Basic and acidic residues" evidence="9">
    <location>
        <begin position="83"/>
        <end position="95"/>
    </location>
</feature>
<feature type="binding site" evidence="8">
    <location>
        <position position="36"/>
    </location>
    <ligand>
        <name>Zn(2+)</name>
        <dbReference type="ChEBI" id="CHEBI:29105"/>
    </ligand>
</feature>
<feature type="binding site" evidence="8">
    <location>
        <position position="39"/>
    </location>
    <ligand>
        <name>Zn(2+)</name>
        <dbReference type="ChEBI" id="CHEBI:29105"/>
    </ligand>
</feature>
<dbReference type="HAMAP" id="MF_00501">
    <property type="entry name" value="Ribosomal_bL31_1"/>
    <property type="match status" value="1"/>
</dbReference>
<feature type="region of interest" description="Disordered" evidence="9">
    <location>
        <begin position="63"/>
        <end position="126"/>
    </location>
</feature>
<reference evidence="11" key="1">
    <citation type="journal article" date="2022" name="Int. J. Syst. Evol. Microbiol.">
        <title>Anaeromyxobacter oryzae sp. nov., Anaeromyxobacter diazotrophicus sp. nov. and Anaeromyxobacter paludicola sp. nov., isolated from paddy soils.</title>
        <authorList>
            <person name="Itoh H."/>
            <person name="Xu Z."/>
            <person name="Mise K."/>
            <person name="Masuda Y."/>
            <person name="Ushijima N."/>
            <person name="Hayakawa C."/>
            <person name="Shiratori Y."/>
            <person name="Senoo K."/>
        </authorList>
    </citation>
    <scope>NUCLEOTIDE SEQUENCE [LARGE SCALE GENOMIC DNA]</scope>
    <source>
        <strain evidence="11">Red630</strain>
    </source>
</reference>
<dbReference type="Gene3D" id="4.10.830.30">
    <property type="entry name" value="Ribosomal protein L31"/>
    <property type="match status" value="1"/>
</dbReference>
<evidence type="ECO:0000313" key="11">
    <source>
        <dbReference type="Proteomes" id="UP001162734"/>
    </source>
</evidence>
<dbReference type="PROSITE" id="PS01143">
    <property type="entry name" value="RIBOSOMAL_L31"/>
    <property type="match status" value="1"/>
</dbReference>
<dbReference type="InterPro" id="IPR002150">
    <property type="entry name" value="Ribosomal_bL31"/>
</dbReference>
<dbReference type="NCBIfam" id="TIGR00105">
    <property type="entry name" value="L31"/>
    <property type="match status" value="1"/>
</dbReference>
<dbReference type="NCBIfam" id="NF000612">
    <property type="entry name" value="PRK00019.1"/>
    <property type="match status" value="1"/>
</dbReference>
<dbReference type="PRINTS" id="PR01249">
    <property type="entry name" value="RIBOSOMALL31"/>
</dbReference>
<evidence type="ECO:0000256" key="7">
    <source>
        <dbReference type="ARBA" id="ARBA00035687"/>
    </source>
</evidence>
<evidence type="ECO:0000313" key="10">
    <source>
        <dbReference type="EMBL" id="BDG08975.1"/>
    </source>
</evidence>
<dbReference type="PANTHER" id="PTHR33280">
    <property type="entry name" value="50S RIBOSOMAL PROTEIN L31, CHLOROPLASTIC"/>
    <property type="match status" value="1"/>
</dbReference>
<dbReference type="InterPro" id="IPR042105">
    <property type="entry name" value="Ribosomal_bL31_sf"/>
</dbReference>
<evidence type="ECO:0000256" key="2">
    <source>
        <dbReference type="ARBA" id="ARBA00011838"/>
    </source>
</evidence>
<feature type="binding site" evidence="8">
    <location>
        <position position="16"/>
    </location>
    <ligand>
        <name>Zn(2+)</name>
        <dbReference type="ChEBI" id="CHEBI:29105"/>
    </ligand>
</feature>
<dbReference type="PANTHER" id="PTHR33280:SF1">
    <property type="entry name" value="LARGE RIBOSOMAL SUBUNIT PROTEIN BL31C"/>
    <property type="match status" value="1"/>
</dbReference>
<evidence type="ECO:0000256" key="1">
    <source>
        <dbReference type="ARBA" id="ARBA00009296"/>
    </source>
</evidence>
<dbReference type="Pfam" id="PF01197">
    <property type="entry name" value="Ribosomal_L31"/>
    <property type="match status" value="1"/>
</dbReference>
<comment type="cofactor">
    <cofactor evidence="8">
        <name>Zn(2+)</name>
        <dbReference type="ChEBI" id="CHEBI:29105"/>
    </cofactor>
    <text evidence="8">Binds 1 zinc ion per subunit.</text>
</comment>
<dbReference type="InterPro" id="IPR034704">
    <property type="entry name" value="Ribosomal_bL28/bL31-like_sf"/>
</dbReference>
<dbReference type="RefSeq" id="WP_248340529.1">
    <property type="nucleotide sequence ID" value="NZ_AP025592.1"/>
</dbReference>
<keyword evidence="6 8" id="KW-0687">Ribonucleoprotein</keyword>
<protein>
    <recommendedName>
        <fullName evidence="7 8">Large ribosomal subunit protein bL31</fullName>
    </recommendedName>
</protein>
<dbReference type="SUPFAM" id="SSF143800">
    <property type="entry name" value="L28p-like"/>
    <property type="match status" value="1"/>
</dbReference>
<keyword evidence="11" id="KW-1185">Reference proteome</keyword>
<comment type="similarity">
    <text evidence="1 8">Belongs to the bacterial ribosomal protein bL31 family. Type A subfamily.</text>
</comment>
<dbReference type="InterPro" id="IPR027491">
    <property type="entry name" value="Ribosomal_bL31_A"/>
</dbReference>
<sequence length="126" mass="13339">MKEAIHPDYKAAKVLCACGNVIETRSTRGDFHVDICNACHPFFTGKQKLMDTAGRIEKFKTRYAATPEKAEKAAPKAAAPAEAPKKAAAPKENRAAKRAKANAGKPKPAPQAEAPAAEAKPEGETA</sequence>
<feature type="binding site" evidence="8">
    <location>
        <position position="18"/>
    </location>
    <ligand>
        <name>Zn(2+)</name>
        <dbReference type="ChEBI" id="CHEBI:29105"/>
    </ligand>
</feature>
<keyword evidence="3 8" id="KW-0699">rRNA-binding</keyword>
<keyword evidence="5 8" id="KW-0689">Ribosomal protein</keyword>
<dbReference type="EMBL" id="AP025592">
    <property type="protein sequence ID" value="BDG08975.1"/>
    <property type="molecule type" value="Genomic_DNA"/>
</dbReference>
<comment type="function">
    <text evidence="8">Binds the 23S rRNA.</text>
</comment>
<evidence type="ECO:0000256" key="6">
    <source>
        <dbReference type="ARBA" id="ARBA00023274"/>
    </source>
</evidence>
<organism evidence="10 11">
    <name type="scientific">Anaeromyxobacter paludicola</name>
    <dbReference type="NCBI Taxonomy" id="2918171"/>
    <lineage>
        <taxon>Bacteria</taxon>
        <taxon>Pseudomonadati</taxon>
        <taxon>Myxococcota</taxon>
        <taxon>Myxococcia</taxon>
        <taxon>Myxococcales</taxon>
        <taxon>Cystobacterineae</taxon>
        <taxon>Anaeromyxobacteraceae</taxon>
        <taxon>Anaeromyxobacter</taxon>
    </lineage>
</organism>
<evidence type="ECO:0000256" key="8">
    <source>
        <dbReference type="HAMAP-Rule" id="MF_00501"/>
    </source>
</evidence>
<keyword evidence="4 8" id="KW-0694">RNA-binding</keyword>
<comment type="subunit">
    <text evidence="2 8">Part of the 50S ribosomal subunit.</text>
</comment>
<evidence type="ECO:0000256" key="3">
    <source>
        <dbReference type="ARBA" id="ARBA00022730"/>
    </source>
</evidence>
<evidence type="ECO:0000256" key="9">
    <source>
        <dbReference type="SAM" id="MobiDB-lite"/>
    </source>
</evidence>
<accession>A0ABM7XAV0</accession>
<evidence type="ECO:0000256" key="4">
    <source>
        <dbReference type="ARBA" id="ARBA00022884"/>
    </source>
</evidence>
<keyword evidence="8" id="KW-0479">Metal-binding</keyword>
<dbReference type="Proteomes" id="UP001162734">
    <property type="component" value="Chromosome"/>
</dbReference>
<proteinExistence type="inferred from homology"/>